<evidence type="ECO:0000313" key="3">
    <source>
        <dbReference type="Proteomes" id="UP000267268"/>
    </source>
</evidence>
<evidence type="ECO:0000256" key="1">
    <source>
        <dbReference type="ARBA" id="ARBA00022801"/>
    </source>
</evidence>
<dbReference type="SFLD" id="SFLDS00003">
    <property type="entry name" value="Haloacid_Dehalogenase"/>
    <property type="match status" value="1"/>
</dbReference>
<evidence type="ECO:0000313" key="2">
    <source>
        <dbReference type="EMBL" id="AZQ65199.1"/>
    </source>
</evidence>
<gene>
    <name evidence="2" type="ORF">EI427_23585</name>
</gene>
<dbReference type="SUPFAM" id="SSF56784">
    <property type="entry name" value="HAD-like"/>
    <property type="match status" value="1"/>
</dbReference>
<keyword evidence="1 2" id="KW-0378">Hydrolase</keyword>
<dbReference type="KEGG" id="fll:EI427_23585"/>
<dbReference type="InterPro" id="IPR051540">
    <property type="entry name" value="S-2-haloacid_dehalogenase"/>
</dbReference>
<dbReference type="Pfam" id="PF00702">
    <property type="entry name" value="Hydrolase"/>
    <property type="match status" value="1"/>
</dbReference>
<dbReference type="PANTHER" id="PTHR43316">
    <property type="entry name" value="HYDROLASE, HALOACID DELAHOGENASE-RELATED"/>
    <property type="match status" value="1"/>
</dbReference>
<dbReference type="Gene3D" id="3.40.50.1000">
    <property type="entry name" value="HAD superfamily/HAD-like"/>
    <property type="match status" value="1"/>
</dbReference>
<dbReference type="Gene3D" id="1.10.150.240">
    <property type="entry name" value="Putative phosphatase, domain 2"/>
    <property type="match status" value="1"/>
</dbReference>
<dbReference type="AlphaFoldDB" id="A0A3S9PAL9"/>
<keyword evidence="3" id="KW-1185">Reference proteome</keyword>
<dbReference type="RefSeq" id="WP_126619686.1">
    <property type="nucleotide sequence ID" value="NZ_CP034563.1"/>
</dbReference>
<proteinExistence type="predicted"/>
<sequence>MKDKIKVIAFDADDTLWINEPYFRVFEEDYFNLMSHYMPKEELKAKLFDLVIKNIPMYGYGTRGLSLSMLEGAVLFSDGKLKAHEVLEILNFGKRMLGNPVELIDGVEQTLSYLSNKYRLVVATKGDLLEQEKKLEKSNLLKYFHHTEIVSEKTEKEYSKLLQHLDIEADEFLMVGNSLKSDIVPVLNIGAHAFHVPFHSTWAHEMVDGKVEGEKFKELKKITEVIEIL</sequence>
<protein>
    <submittedName>
        <fullName evidence="2">HAD family hydrolase</fullName>
    </submittedName>
</protein>
<reference evidence="2 3" key="1">
    <citation type="submission" date="2018-12" db="EMBL/GenBank/DDBJ databases">
        <title>Flammeovirga pectinis sp. nov., isolated from the gut of the Korean scallop, Patinopecten yessoensis.</title>
        <authorList>
            <person name="Bae J.-W."/>
            <person name="Jeong Y.-S."/>
            <person name="Kang W."/>
        </authorList>
    </citation>
    <scope>NUCLEOTIDE SEQUENCE [LARGE SCALE GENOMIC DNA]</scope>
    <source>
        <strain evidence="2 3">L12M1</strain>
    </source>
</reference>
<name>A0A3S9PAL9_9BACT</name>
<dbReference type="PANTHER" id="PTHR43316:SF8">
    <property type="entry name" value="HAD FAMILY HYDROLASE"/>
    <property type="match status" value="1"/>
</dbReference>
<dbReference type="InterPro" id="IPR023198">
    <property type="entry name" value="PGP-like_dom2"/>
</dbReference>
<dbReference type="InterPro" id="IPR023214">
    <property type="entry name" value="HAD_sf"/>
</dbReference>
<dbReference type="EMBL" id="CP034563">
    <property type="protein sequence ID" value="AZQ65199.1"/>
    <property type="molecule type" value="Genomic_DNA"/>
</dbReference>
<organism evidence="2 3">
    <name type="scientific">Flammeovirga pectinis</name>
    <dbReference type="NCBI Taxonomy" id="2494373"/>
    <lineage>
        <taxon>Bacteria</taxon>
        <taxon>Pseudomonadati</taxon>
        <taxon>Bacteroidota</taxon>
        <taxon>Cytophagia</taxon>
        <taxon>Cytophagales</taxon>
        <taxon>Flammeovirgaceae</taxon>
        <taxon>Flammeovirga</taxon>
    </lineage>
</organism>
<dbReference type="Proteomes" id="UP000267268">
    <property type="component" value="Chromosome 2"/>
</dbReference>
<dbReference type="InterPro" id="IPR036412">
    <property type="entry name" value="HAD-like_sf"/>
</dbReference>
<dbReference type="GO" id="GO:0016787">
    <property type="term" value="F:hydrolase activity"/>
    <property type="evidence" value="ECO:0007669"/>
    <property type="project" value="UniProtKB-KW"/>
</dbReference>
<dbReference type="OrthoDB" id="6101375at2"/>
<dbReference type="SFLD" id="SFLDG01129">
    <property type="entry name" value="C1.5:_HAD__Beta-PGM__Phosphata"/>
    <property type="match status" value="1"/>
</dbReference>
<accession>A0A3S9PAL9</accession>